<dbReference type="InterPro" id="IPR000847">
    <property type="entry name" value="LysR_HTH_N"/>
</dbReference>
<dbReference type="GO" id="GO:0003700">
    <property type="term" value="F:DNA-binding transcription factor activity"/>
    <property type="evidence" value="ECO:0007669"/>
    <property type="project" value="InterPro"/>
</dbReference>
<evidence type="ECO:0000256" key="2">
    <source>
        <dbReference type="ARBA" id="ARBA00023015"/>
    </source>
</evidence>
<organism evidence="6 7">
    <name type="scientific">Roseovarius mucosus DSM 17069</name>
    <dbReference type="NCBI Taxonomy" id="1288298"/>
    <lineage>
        <taxon>Bacteria</taxon>
        <taxon>Pseudomonadati</taxon>
        <taxon>Pseudomonadota</taxon>
        <taxon>Alphaproteobacteria</taxon>
        <taxon>Rhodobacterales</taxon>
        <taxon>Roseobacteraceae</taxon>
        <taxon>Roseovarius</taxon>
    </lineage>
</organism>
<evidence type="ECO:0000256" key="3">
    <source>
        <dbReference type="ARBA" id="ARBA00023125"/>
    </source>
</evidence>
<dbReference type="SUPFAM" id="SSF53850">
    <property type="entry name" value="Periplasmic binding protein-like II"/>
    <property type="match status" value="1"/>
</dbReference>
<dbReference type="RefSeq" id="WP_037276579.1">
    <property type="nucleotide sequence ID" value="NZ_KN293991.1"/>
</dbReference>
<reference evidence="6 7" key="1">
    <citation type="submission" date="2013-01" db="EMBL/GenBank/DDBJ databases">
        <authorList>
            <person name="Fiebig A."/>
            <person name="Goeker M."/>
            <person name="Klenk H.-P.P."/>
        </authorList>
    </citation>
    <scope>NUCLEOTIDE SEQUENCE [LARGE SCALE GENOMIC DNA]</scope>
    <source>
        <strain evidence="6 7">DSM 17069</strain>
    </source>
</reference>
<sequence length="293" mass="31511">MDFAKFDLNLLRVLDALLITRSTTIAAQQVGLSQPAVSSALGRLRQALNDPLFLREGRHLVPTDYAQSLAQPVRAILAEAEALLARPTSFDSARSERHFHILGAEFWGAHLLPELMAYLASEAPGVTLFCATMPGADPTEALLLKRADMALCPMCDLPDWAAAQPLYRAGPMVLARADHPRLAAAGIAPGDTLSPDLVAELPRADCVAAPGNGHGRAVITLPDLHTLATLLGCTPLVSILPRPLAEHLAARQGLAVYALPEPTPATEVAMIWHVRSQNDPAHRWLRERLACIL</sequence>
<keyword evidence="4" id="KW-0804">Transcription</keyword>
<dbReference type="PANTHER" id="PTHR30118:SF15">
    <property type="entry name" value="TRANSCRIPTIONAL REGULATORY PROTEIN"/>
    <property type="match status" value="1"/>
</dbReference>
<dbReference type="STRING" id="215743.ROSMUCSMR3_01847"/>
<protein>
    <submittedName>
        <fullName evidence="6">Transcriptional regulator</fullName>
    </submittedName>
</protein>
<dbReference type="InterPro" id="IPR036390">
    <property type="entry name" value="WH_DNA-bd_sf"/>
</dbReference>
<proteinExistence type="inferred from homology"/>
<evidence type="ECO:0000313" key="7">
    <source>
        <dbReference type="Proteomes" id="UP000030021"/>
    </source>
</evidence>
<evidence type="ECO:0000256" key="4">
    <source>
        <dbReference type="ARBA" id="ARBA00023163"/>
    </source>
</evidence>
<dbReference type="PROSITE" id="PS50931">
    <property type="entry name" value="HTH_LYSR"/>
    <property type="match status" value="1"/>
</dbReference>
<dbReference type="InterPro" id="IPR036388">
    <property type="entry name" value="WH-like_DNA-bd_sf"/>
</dbReference>
<dbReference type="Pfam" id="PF00126">
    <property type="entry name" value="HTH_1"/>
    <property type="match status" value="1"/>
</dbReference>
<dbReference type="PRINTS" id="PR00039">
    <property type="entry name" value="HTHLYSR"/>
</dbReference>
<dbReference type="InterPro" id="IPR050389">
    <property type="entry name" value="LysR-type_TF"/>
</dbReference>
<evidence type="ECO:0000259" key="5">
    <source>
        <dbReference type="PROSITE" id="PS50931"/>
    </source>
</evidence>
<dbReference type="CDD" id="cd08417">
    <property type="entry name" value="PBP2_Nitroaromatics_like"/>
    <property type="match status" value="1"/>
</dbReference>
<evidence type="ECO:0000256" key="1">
    <source>
        <dbReference type="ARBA" id="ARBA00009437"/>
    </source>
</evidence>
<dbReference type="EMBL" id="AONH01000001">
    <property type="protein sequence ID" value="KGM89833.1"/>
    <property type="molecule type" value="Genomic_DNA"/>
</dbReference>
<dbReference type="PATRIC" id="fig|1288298.3.peg.430"/>
<name>A0A0A0HUV8_9RHOB</name>
<dbReference type="AlphaFoldDB" id="A0A0A0HUV8"/>
<keyword evidence="3" id="KW-0238">DNA-binding</keyword>
<dbReference type="eggNOG" id="COG0583">
    <property type="taxonomic scope" value="Bacteria"/>
</dbReference>
<accession>A0A0A0HUV8</accession>
<dbReference type="Pfam" id="PF03466">
    <property type="entry name" value="LysR_substrate"/>
    <property type="match status" value="1"/>
</dbReference>
<dbReference type="Gene3D" id="3.40.190.10">
    <property type="entry name" value="Periplasmic binding protein-like II"/>
    <property type="match status" value="2"/>
</dbReference>
<gene>
    <name evidence="6" type="ORF">rosmuc_00430</name>
</gene>
<dbReference type="Proteomes" id="UP000030021">
    <property type="component" value="Unassembled WGS sequence"/>
</dbReference>
<dbReference type="Gene3D" id="1.10.10.10">
    <property type="entry name" value="Winged helix-like DNA-binding domain superfamily/Winged helix DNA-binding domain"/>
    <property type="match status" value="1"/>
</dbReference>
<evidence type="ECO:0000313" key="6">
    <source>
        <dbReference type="EMBL" id="KGM89833.1"/>
    </source>
</evidence>
<keyword evidence="2" id="KW-0805">Transcription regulation</keyword>
<dbReference type="InterPro" id="IPR005119">
    <property type="entry name" value="LysR_subst-bd"/>
</dbReference>
<dbReference type="OrthoDB" id="9815174at2"/>
<comment type="caution">
    <text evidence="6">The sequence shown here is derived from an EMBL/GenBank/DDBJ whole genome shotgun (WGS) entry which is preliminary data.</text>
</comment>
<dbReference type="SUPFAM" id="SSF46785">
    <property type="entry name" value="Winged helix' DNA-binding domain"/>
    <property type="match status" value="1"/>
</dbReference>
<feature type="domain" description="HTH lysR-type" evidence="5">
    <location>
        <begin position="6"/>
        <end position="63"/>
    </location>
</feature>
<comment type="similarity">
    <text evidence="1">Belongs to the LysR transcriptional regulatory family.</text>
</comment>
<dbReference type="InterPro" id="IPR037402">
    <property type="entry name" value="YidZ_PBP2"/>
</dbReference>
<dbReference type="HOGENOM" id="CLU_039613_39_0_5"/>
<dbReference type="PANTHER" id="PTHR30118">
    <property type="entry name" value="HTH-TYPE TRANSCRIPTIONAL REGULATOR LEUO-RELATED"/>
    <property type="match status" value="1"/>
</dbReference>
<dbReference type="GO" id="GO:0003677">
    <property type="term" value="F:DNA binding"/>
    <property type="evidence" value="ECO:0007669"/>
    <property type="project" value="UniProtKB-KW"/>
</dbReference>